<organism evidence="3">
    <name type="scientific">Darwinula stevensoni</name>
    <dbReference type="NCBI Taxonomy" id="69355"/>
    <lineage>
        <taxon>Eukaryota</taxon>
        <taxon>Metazoa</taxon>
        <taxon>Ecdysozoa</taxon>
        <taxon>Arthropoda</taxon>
        <taxon>Crustacea</taxon>
        <taxon>Oligostraca</taxon>
        <taxon>Ostracoda</taxon>
        <taxon>Podocopa</taxon>
        <taxon>Podocopida</taxon>
        <taxon>Darwinulocopina</taxon>
        <taxon>Darwinuloidea</taxon>
        <taxon>Darwinulidae</taxon>
        <taxon>Darwinula</taxon>
    </lineage>
</organism>
<evidence type="ECO:0000313" key="3">
    <source>
        <dbReference type="EMBL" id="CAD7246767.1"/>
    </source>
</evidence>
<dbReference type="Proteomes" id="UP000677054">
    <property type="component" value="Unassembled WGS sequence"/>
</dbReference>
<dbReference type="OrthoDB" id="504708at2759"/>
<dbReference type="EMBL" id="CAJPEV010001232">
    <property type="protein sequence ID" value="CAG0891510.1"/>
    <property type="molecule type" value="Genomic_DNA"/>
</dbReference>
<feature type="chain" id="PRO_5036209703" description="EB domain-containing protein" evidence="1">
    <location>
        <begin position="30"/>
        <end position="349"/>
    </location>
</feature>
<feature type="signal peptide" evidence="1">
    <location>
        <begin position="1"/>
        <end position="29"/>
    </location>
</feature>
<keyword evidence="1" id="KW-0732">Signal</keyword>
<dbReference type="Pfam" id="PF01683">
    <property type="entry name" value="EB"/>
    <property type="match status" value="1"/>
</dbReference>
<accession>A0A7R9A749</accession>
<proteinExistence type="predicted"/>
<name>A0A7R9A749_9CRUS</name>
<dbReference type="EMBL" id="LR900749">
    <property type="protein sequence ID" value="CAD7246767.1"/>
    <property type="molecule type" value="Genomic_DNA"/>
</dbReference>
<protein>
    <recommendedName>
        <fullName evidence="2">EB domain-containing protein</fullName>
    </recommendedName>
</protein>
<reference evidence="3" key="1">
    <citation type="submission" date="2020-11" db="EMBL/GenBank/DDBJ databases">
        <authorList>
            <person name="Tran Van P."/>
        </authorList>
    </citation>
    <scope>NUCLEOTIDE SEQUENCE</scope>
</reference>
<sequence length="349" mass="37765">MKAPSPLVALGVFLLGVFLLGETYEVVYSSCRNRNGFRLVRSILATYILASNDSRICMEVCARFPSCKAFNFQVTFALRFAIVASPLRFRRNFSAEEGDFCIKFQPEVKASVASVARLSLPSDDVMFRIQARTKTCELLEYAFCDLNGAALTRISGWTYCDVDSEPGKVAFPGLIDTTACISSGYCSASCVRHYGEFCVMPQQCQASTIGATCTIDTCTCPSAWQYFNGVCLSPDTPRRTARVAARLLGWPCNTASQCLATTNGSLCDPTSLKCVCSATYAQIDDSTCLPKVAFAGACTNDKQCSKVVDGSQCIGNACDCIATYYFDSISNKCVRITTTTTTTPPAPTP</sequence>
<evidence type="ECO:0000259" key="2">
    <source>
        <dbReference type="Pfam" id="PF01683"/>
    </source>
</evidence>
<gene>
    <name evidence="3" type="ORF">DSTB1V02_LOCUS6613</name>
</gene>
<dbReference type="InterPro" id="IPR006149">
    <property type="entry name" value="EB_dom"/>
</dbReference>
<evidence type="ECO:0000313" key="4">
    <source>
        <dbReference type="Proteomes" id="UP000677054"/>
    </source>
</evidence>
<keyword evidence="4" id="KW-1185">Reference proteome</keyword>
<evidence type="ECO:0000256" key="1">
    <source>
        <dbReference type="SAM" id="SignalP"/>
    </source>
</evidence>
<dbReference type="AlphaFoldDB" id="A0A7R9A749"/>
<feature type="domain" description="EB" evidence="2">
    <location>
        <begin position="276"/>
        <end position="326"/>
    </location>
</feature>